<reference evidence="5 6" key="1">
    <citation type="submission" date="2019-03" db="EMBL/GenBank/DDBJ databases">
        <authorList>
            <person name="Gaulin E."/>
            <person name="Dumas B."/>
        </authorList>
    </citation>
    <scope>NUCLEOTIDE SEQUENCE [LARGE SCALE GENOMIC DNA]</scope>
    <source>
        <strain evidence="5">CBS 568.67</strain>
    </source>
</reference>
<evidence type="ECO:0000256" key="2">
    <source>
        <dbReference type="SAM" id="MobiDB-lite"/>
    </source>
</evidence>
<dbReference type="PANTHER" id="PTHR12356:SF17">
    <property type="entry name" value="CS DOMAIN-CONTAINING PROTEIN"/>
    <property type="match status" value="1"/>
</dbReference>
<dbReference type="OrthoDB" id="416217at2759"/>
<dbReference type="Gene3D" id="2.60.40.790">
    <property type="match status" value="1"/>
</dbReference>
<proteinExistence type="predicted"/>
<dbReference type="InterPro" id="IPR037898">
    <property type="entry name" value="NudC_fam"/>
</dbReference>
<dbReference type="GO" id="GO:0006457">
    <property type="term" value="P:protein folding"/>
    <property type="evidence" value="ECO:0007669"/>
    <property type="project" value="TreeGrafter"/>
</dbReference>
<dbReference type="EMBL" id="CAADRA010007088">
    <property type="protein sequence ID" value="VFT99164.1"/>
    <property type="molecule type" value="Genomic_DNA"/>
</dbReference>
<dbReference type="GO" id="GO:0005737">
    <property type="term" value="C:cytoplasm"/>
    <property type="evidence" value="ECO:0007669"/>
    <property type="project" value="TreeGrafter"/>
</dbReference>
<feature type="compositionally biased region" description="Low complexity" evidence="2">
    <location>
        <begin position="259"/>
        <end position="272"/>
    </location>
</feature>
<accession>A0A485LKJ0</accession>
<dbReference type="InterPro" id="IPR008978">
    <property type="entry name" value="HSP20-like_chaperone"/>
</dbReference>
<keyword evidence="6" id="KW-1185">Reference proteome</keyword>
<dbReference type="CDD" id="cd06467">
    <property type="entry name" value="p23_NUDC_like"/>
    <property type="match status" value="1"/>
</dbReference>
<dbReference type="PANTHER" id="PTHR12356">
    <property type="entry name" value="NUCLEAR MOVEMENT PROTEIN NUDC"/>
    <property type="match status" value="1"/>
</dbReference>
<dbReference type="InterPro" id="IPR025934">
    <property type="entry name" value="NudC_N_dom"/>
</dbReference>
<organism evidence="5 6">
    <name type="scientific">Aphanomyces stellatus</name>
    <dbReference type="NCBI Taxonomy" id="120398"/>
    <lineage>
        <taxon>Eukaryota</taxon>
        <taxon>Sar</taxon>
        <taxon>Stramenopiles</taxon>
        <taxon>Oomycota</taxon>
        <taxon>Saprolegniomycetes</taxon>
        <taxon>Saprolegniales</taxon>
        <taxon>Verrucalvaceae</taxon>
        <taxon>Aphanomyces</taxon>
    </lineage>
</organism>
<evidence type="ECO:0000313" key="5">
    <source>
        <dbReference type="EMBL" id="VFT99164.1"/>
    </source>
</evidence>
<dbReference type="InterPro" id="IPR007052">
    <property type="entry name" value="CS_dom"/>
</dbReference>
<feature type="region of interest" description="Disordered" evidence="2">
    <location>
        <begin position="68"/>
        <end position="105"/>
    </location>
</feature>
<evidence type="ECO:0000256" key="1">
    <source>
        <dbReference type="ARBA" id="ARBA00022553"/>
    </source>
</evidence>
<dbReference type="Pfam" id="PF04969">
    <property type="entry name" value="CS"/>
    <property type="match status" value="1"/>
</dbReference>
<dbReference type="GO" id="GO:0051082">
    <property type="term" value="F:unfolded protein binding"/>
    <property type="evidence" value="ECO:0007669"/>
    <property type="project" value="TreeGrafter"/>
</dbReference>
<keyword evidence="1" id="KW-0597">Phosphoprotein</keyword>
<evidence type="ECO:0000259" key="3">
    <source>
        <dbReference type="PROSITE" id="PS51203"/>
    </source>
</evidence>
<dbReference type="EMBL" id="VJMH01007062">
    <property type="protein sequence ID" value="KAF0685668.1"/>
    <property type="molecule type" value="Genomic_DNA"/>
</dbReference>
<dbReference type="AlphaFoldDB" id="A0A485LKJ0"/>
<protein>
    <submittedName>
        <fullName evidence="5">Aste57867_22504 protein</fullName>
    </submittedName>
</protein>
<dbReference type="SUPFAM" id="SSF49764">
    <property type="entry name" value="HSP20-like chaperones"/>
    <property type="match status" value="1"/>
</dbReference>
<reference evidence="4" key="2">
    <citation type="submission" date="2019-06" db="EMBL/GenBank/DDBJ databases">
        <title>Genomics analysis of Aphanomyces spp. identifies a new class of oomycete effector associated with host adaptation.</title>
        <authorList>
            <person name="Gaulin E."/>
        </authorList>
    </citation>
    <scope>NUCLEOTIDE SEQUENCE</scope>
    <source>
        <strain evidence="4">CBS 578.67</strain>
    </source>
</reference>
<evidence type="ECO:0000313" key="4">
    <source>
        <dbReference type="EMBL" id="KAF0685668.1"/>
    </source>
</evidence>
<feature type="region of interest" description="Disordered" evidence="2">
    <location>
        <begin position="251"/>
        <end position="272"/>
    </location>
</feature>
<dbReference type="Proteomes" id="UP000332933">
    <property type="component" value="Unassembled WGS sequence"/>
</dbReference>
<dbReference type="Pfam" id="PF14050">
    <property type="entry name" value="Nudc_N"/>
    <property type="match status" value="1"/>
</dbReference>
<name>A0A485LKJ0_9STRA</name>
<gene>
    <name evidence="5" type="primary">Aste57867_22504</name>
    <name evidence="4" type="ORF">As57867_022434</name>
    <name evidence="5" type="ORF">ASTE57867_22504</name>
</gene>
<dbReference type="PROSITE" id="PS51203">
    <property type="entry name" value="CS"/>
    <property type="match status" value="1"/>
</dbReference>
<sequence length="272" mass="29493">MTKYDAVFMGVAQQEGSITGVLNAFFDFLHRNTDFYVTSENPQRKMGFAPGQAQALLVRSFNQFPMKPLEDSLPKSSPRVASAPPAPAATSAAATASTTAPPSKAVAKKAVAPPVLTAAGKQIPVGNGGSTPTYTWTQSLRDVTVHLDVPLGTKSKDIAVTFTHTTVSAGLKGQAPRLHGTFPYKIKLEDTVWSLDSNQTLVLSMEKTVDTWWKSVVEGDPEIDTSQVDSTQRIDEYDPETQGAIRKIMYEQRTQNKESPPSLSFPSSLDME</sequence>
<feature type="domain" description="CS" evidence="3">
    <location>
        <begin position="129"/>
        <end position="217"/>
    </location>
</feature>
<feature type="compositionally biased region" description="Low complexity" evidence="2">
    <location>
        <begin position="74"/>
        <end position="105"/>
    </location>
</feature>
<evidence type="ECO:0000313" key="6">
    <source>
        <dbReference type="Proteomes" id="UP000332933"/>
    </source>
</evidence>